<keyword evidence="2" id="KW-1185">Reference proteome</keyword>
<sequence>MPRVLLSTRQSHQGISKVIWALRGNLRGIYHDENRVGFALARRASSVAFSSPAYSQFPASAKRASKAADVIAVEDHVDVPEDEVTSFSEGLKEGIAETISRKHALSASESPTVGYPSPGSHLYGKWQSLSLDHERLLIESDINVSDIRLVRLIDQPGNESDIQLWSCLLEFCHRWMGRDGVIMIWQAVSKRRNLYQVEGALPQAFWRVILGAAVTSDTFLREVISYGEWLLENHGTPWPQLYTTVVSFMLTSRPRAEVLRWHMTLSPSFGPGEVEFVDMLKQFITNPDPKMHETLQLLYSWSTHRKLYDILIPHLYDSGHAQLANQWRRLLVVHGDSPASLAARPFLRYVAAYYPQTQLSEEELSIAGLVLQDKAGSRDGTVSHSLHAEAAINGQNLSYLVNRVHGETFGIREKPYNDKLGSKWFASTWVPLDFAISVIYTMGISGIGPLSLQSIALREGNVQGVLHRMEQLHQAKIKLPDTNYVAAIRHYATVGDNEALQELLRCDIHPEIFDDEVAQKQLLKHCLITEDWGTYQLLLKTRLAVTSHSVSASSDKILQSCARQGNGPMALALLQGMCTRNLQPAPMTSHLLSSFVLQNLSPHAKVRNARQHVDLQVSLCRQLSITRFPPAVEAWQTLLYRLGREQRLIDLERLSLDILRLFANYTKSDTPMWISHMADIPQILRLESPYQYFQKLPRDLPLNHEGHPLRQIFDKNLQGAIVRWGFTHTKYNYEAEASAYAVLHVEAGDSTEPSDFHFARGIRLLAMLRDQGLSVPHMTVRKQAVIRLRDLYRGGGDARYEWVGGNPQVKMRRIKNQLSLSQAKRLCDLAWGREVLPSLPELMTVLENAMRDDKLNDVQARLSALEEHSGRGR</sequence>
<dbReference type="EMBL" id="JAKNSF020000172">
    <property type="protein sequence ID" value="KAK7709259.1"/>
    <property type="molecule type" value="Genomic_DNA"/>
</dbReference>
<comment type="caution">
    <text evidence="1">The sequence shown here is derived from an EMBL/GenBank/DDBJ whole genome shotgun (WGS) entry which is preliminary data.</text>
</comment>
<dbReference type="Proteomes" id="UP001430848">
    <property type="component" value="Unassembled WGS sequence"/>
</dbReference>
<organism evidence="1 2">
    <name type="scientific">Diaporthe eres</name>
    <name type="common">Phomopsis oblonga</name>
    <dbReference type="NCBI Taxonomy" id="83184"/>
    <lineage>
        <taxon>Eukaryota</taxon>
        <taxon>Fungi</taxon>
        <taxon>Dikarya</taxon>
        <taxon>Ascomycota</taxon>
        <taxon>Pezizomycotina</taxon>
        <taxon>Sordariomycetes</taxon>
        <taxon>Sordariomycetidae</taxon>
        <taxon>Diaporthales</taxon>
        <taxon>Diaporthaceae</taxon>
        <taxon>Diaporthe</taxon>
        <taxon>Diaporthe eres species complex</taxon>
    </lineage>
</organism>
<evidence type="ECO:0008006" key="3">
    <source>
        <dbReference type="Google" id="ProtNLM"/>
    </source>
</evidence>
<reference evidence="1 2" key="1">
    <citation type="submission" date="2024-02" db="EMBL/GenBank/DDBJ databases">
        <title>De novo assembly and annotation of 12 fungi associated with fruit tree decline syndrome in Ontario, Canada.</title>
        <authorList>
            <person name="Sulman M."/>
            <person name="Ellouze W."/>
            <person name="Ilyukhin E."/>
        </authorList>
    </citation>
    <scope>NUCLEOTIDE SEQUENCE [LARGE SCALE GENOMIC DNA]</scope>
    <source>
        <strain evidence="1 2">M169</strain>
    </source>
</reference>
<accession>A0ABR1NNX5</accession>
<name>A0ABR1NNX5_DIAER</name>
<gene>
    <name evidence="1" type="ORF">SLS63_013264</name>
</gene>
<evidence type="ECO:0000313" key="2">
    <source>
        <dbReference type="Proteomes" id="UP001430848"/>
    </source>
</evidence>
<proteinExistence type="predicted"/>
<evidence type="ECO:0000313" key="1">
    <source>
        <dbReference type="EMBL" id="KAK7709259.1"/>
    </source>
</evidence>
<protein>
    <recommendedName>
        <fullName evidence="3">Pentatricopeptide repeat domain-containing protein</fullName>
    </recommendedName>
</protein>